<keyword evidence="2" id="KW-1185">Reference proteome</keyword>
<proteinExistence type="predicted"/>
<comment type="caution">
    <text evidence="1">The sequence shown here is derived from an EMBL/GenBank/DDBJ whole genome shotgun (WGS) entry which is preliminary data.</text>
</comment>
<organism evidence="1 2">
    <name type="scientific">Microlunatus aurantiacus</name>
    <dbReference type="NCBI Taxonomy" id="446786"/>
    <lineage>
        <taxon>Bacteria</taxon>
        <taxon>Bacillati</taxon>
        <taxon>Actinomycetota</taxon>
        <taxon>Actinomycetes</taxon>
        <taxon>Propionibacteriales</taxon>
        <taxon>Propionibacteriaceae</taxon>
        <taxon>Microlunatus</taxon>
    </lineage>
</organism>
<sequence>MNRYGTQAMQMWQQLAPAALAAIEDPNRHFSTLGEEAEGQVVDLTIQLTGPEVPGETYFQKVGRIENAKLRAEEIVREELLIPPLEIREDEAESEDLGLDPGRDDLTEVWEILHGVTYWTTDHASPPTNEPR</sequence>
<evidence type="ECO:0000313" key="1">
    <source>
        <dbReference type="EMBL" id="GAA3707641.1"/>
    </source>
</evidence>
<dbReference type="EMBL" id="BAAAYX010000011">
    <property type="protein sequence ID" value="GAA3707641.1"/>
    <property type="molecule type" value="Genomic_DNA"/>
</dbReference>
<reference evidence="2" key="1">
    <citation type="journal article" date="2019" name="Int. J. Syst. Evol. Microbiol.">
        <title>The Global Catalogue of Microorganisms (GCM) 10K type strain sequencing project: providing services to taxonomists for standard genome sequencing and annotation.</title>
        <authorList>
            <consortium name="The Broad Institute Genomics Platform"/>
            <consortium name="The Broad Institute Genome Sequencing Center for Infectious Disease"/>
            <person name="Wu L."/>
            <person name="Ma J."/>
        </authorList>
    </citation>
    <scope>NUCLEOTIDE SEQUENCE [LARGE SCALE GENOMIC DNA]</scope>
    <source>
        <strain evidence="2">JCM 16548</strain>
    </source>
</reference>
<accession>A0ABP7DQE0</accession>
<gene>
    <name evidence="1" type="ORF">GCM10022204_26990</name>
</gene>
<name>A0ABP7DQE0_9ACTN</name>
<dbReference type="Proteomes" id="UP001500051">
    <property type="component" value="Unassembled WGS sequence"/>
</dbReference>
<evidence type="ECO:0000313" key="2">
    <source>
        <dbReference type="Proteomes" id="UP001500051"/>
    </source>
</evidence>
<protein>
    <submittedName>
        <fullName evidence="1">Uncharacterized protein</fullName>
    </submittedName>
</protein>